<keyword evidence="1 2" id="KW-0732">Signal</keyword>
<sequence length="602" mass="69129">MFSRLITAALFSALSLCAQAEVIQDSYAFSVLGEPKYFSNFSNFDYVNPAAPKGGTIRLAAIGTYDNFNRYASRGNPAVRSDTLYDSLFTTSSDEIGSYYPLVADSARYDSNFRWVEVDINPRARFHDGSAITANDVAFTFSKFMTEGVPQFRVVYKGAEVKAISRLTVRIVLPRPDKDMMLGLLGLPILPQKFWEKHKFNEPLSTPPLSSGPYRISDYKLGQYVTYSRVPDYWAANLPVNRGRYNFDTIRYDYYLDDSIALEAFKSGAFDFRMEASPKNWATQYKGTNFSKEYIVKQDDQNQAAQDTRWLAFNIQRPLFSDRRVREALTLAFDFEWMNKALYFGSWQRANSYFQNTEYSASNYPNSAELAWLAPLKGQVPDEVFSKLYQPPVSDGSGNDRANLLKATELLKQAGWEVRNQQLVNAKTGKPFTFELLLPGGANTQYALPFQHNLARLGIKMTLREVDNSQFVRRFRQRDFDMVPSVYSAMPYPSPDLQIIWNSKYIDSSYNRPGVKDPAVDKLTDEIAANQGKPDALLALGHALDRVLTWNMYMIPMWYNNHQRYAYWDKFSMPSIQPMNGLELDTWWYDINRANRLPAERR</sequence>
<dbReference type="GO" id="GO:1904680">
    <property type="term" value="F:peptide transmembrane transporter activity"/>
    <property type="evidence" value="ECO:0007669"/>
    <property type="project" value="TreeGrafter"/>
</dbReference>
<gene>
    <name evidence="4" type="ORF">GEAM_2334</name>
</gene>
<evidence type="ECO:0000313" key="5">
    <source>
        <dbReference type="Proteomes" id="UP000028640"/>
    </source>
</evidence>
<dbReference type="GO" id="GO:0030288">
    <property type="term" value="C:outer membrane-bounded periplasmic space"/>
    <property type="evidence" value="ECO:0007669"/>
    <property type="project" value="TreeGrafter"/>
</dbReference>
<dbReference type="SUPFAM" id="SSF53850">
    <property type="entry name" value="Periplasmic binding protein-like II"/>
    <property type="match status" value="1"/>
</dbReference>
<dbReference type="Pfam" id="PF00496">
    <property type="entry name" value="SBP_bac_5"/>
    <property type="match status" value="1"/>
</dbReference>
<dbReference type="GO" id="GO:0043190">
    <property type="term" value="C:ATP-binding cassette (ABC) transporter complex"/>
    <property type="evidence" value="ECO:0007669"/>
    <property type="project" value="InterPro"/>
</dbReference>
<dbReference type="RefSeq" id="WP_034791637.1">
    <property type="nucleotide sequence ID" value="NZ_JMPJ01000056.1"/>
</dbReference>
<dbReference type="PANTHER" id="PTHR30290:SF64">
    <property type="entry name" value="ABC TRANSPORTER PERIPLASMIC BINDING PROTEIN"/>
    <property type="match status" value="1"/>
</dbReference>
<comment type="caution">
    <text evidence="4">The sequence shown here is derived from an EMBL/GenBank/DDBJ whole genome shotgun (WGS) entry which is preliminary data.</text>
</comment>
<evidence type="ECO:0000313" key="4">
    <source>
        <dbReference type="EMBL" id="KFC80366.1"/>
    </source>
</evidence>
<dbReference type="GO" id="GO:0015833">
    <property type="term" value="P:peptide transport"/>
    <property type="evidence" value="ECO:0007669"/>
    <property type="project" value="TreeGrafter"/>
</dbReference>
<dbReference type="GeneID" id="78380672"/>
<dbReference type="OrthoDB" id="9803988at2"/>
<dbReference type="GO" id="GO:0042884">
    <property type="term" value="P:microcin transport"/>
    <property type="evidence" value="ECO:0007669"/>
    <property type="project" value="TreeGrafter"/>
</dbReference>
<dbReference type="InterPro" id="IPR000914">
    <property type="entry name" value="SBP_5_dom"/>
</dbReference>
<reference evidence="4 5" key="1">
    <citation type="submission" date="2014-05" db="EMBL/GenBank/DDBJ databases">
        <title>ATOL: Assembling a taxonomically balanced genome-scale reconstruction of the evolutionary history of the Enterobacteriaceae.</title>
        <authorList>
            <person name="Plunkett G.III."/>
            <person name="Neeno-Eckwall E.C."/>
            <person name="Glasner J.D."/>
            <person name="Perna N.T."/>
        </authorList>
    </citation>
    <scope>NUCLEOTIDE SEQUENCE [LARGE SCALE GENOMIC DNA]</scope>
    <source>
        <strain evidence="4 5">ATCC 33852</strain>
    </source>
</reference>
<dbReference type="Gene3D" id="3.40.190.10">
    <property type="entry name" value="Periplasmic binding protein-like II"/>
    <property type="match status" value="1"/>
</dbReference>
<keyword evidence="5" id="KW-1185">Reference proteome</keyword>
<dbReference type="eggNOG" id="COG4166">
    <property type="taxonomic scope" value="Bacteria"/>
</dbReference>
<dbReference type="InterPro" id="IPR030678">
    <property type="entry name" value="Peptide/Ni-bd"/>
</dbReference>
<dbReference type="STRING" id="910964.GEAM_2334"/>
<dbReference type="PANTHER" id="PTHR30290">
    <property type="entry name" value="PERIPLASMIC BINDING COMPONENT OF ABC TRANSPORTER"/>
    <property type="match status" value="1"/>
</dbReference>
<dbReference type="CDD" id="cd08497">
    <property type="entry name" value="MbnE-like"/>
    <property type="match status" value="1"/>
</dbReference>
<name>A0A085G9H1_EWIA3</name>
<protein>
    <submittedName>
        <fullName evidence="4">Periplasmic substrate-binding component of an ABC superfamily transporter</fullName>
    </submittedName>
</protein>
<dbReference type="Proteomes" id="UP000028640">
    <property type="component" value="Unassembled WGS sequence"/>
</dbReference>
<dbReference type="Gene3D" id="3.10.105.10">
    <property type="entry name" value="Dipeptide-binding Protein, Domain 3"/>
    <property type="match status" value="1"/>
</dbReference>
<proteinExistence type="predicted"/>
<feature type="domain" description="Solute-binding protein family 5" evidence="3">
    <location>
        <begin position="99"/>
        <end position="497"/>
    </location>
</feature>
<evidence type="ECO:0000259" key="3">
    <source>
        <dbReference type="Pfam" id="PF00496"/>
    </source>
</evidence>
<dbReference type="EMBL" id="JMPJ01000056">
    <property type="protein sequence ID" value="KFC80366.1"/>
    <property type="molecule type" value="Genomic_DNA"/>
</dbReference>
<evidence type="ECO:0000256" key="1">
    <source>
        <dbReference type="ARBA" id="ARBA00022729"/>
    </source>
</evidence>
<feature type="signal peptide" evidence="2">
    <location>
        <begin position="1"/>
        <end position="20"/>
    </location>
</feature>
<feature type="chain" id="PRO_5001790865" evidence="2">
    <location>
        <begin position="21"/>
        <end position="602"/>
    </location>
</feature>
<dbReference type="PIRSF" id="PIRSF002741">
    <property type="entry name" value="MppA"/>
    <property type="match status" value="1"/>
</dbReference>
<evidence type="ECO:0000256" key="2">
    <source>
        <dbReference type="SAM" id="SignalP"/>
    </source>
</evidence>
<organism evidence="4 5">
    <name type="scientific">Ewingella americana (strain ATCC 33852 / DSM 4580 / CCUG 14506 / JCM 5911 / LMG 7869 / NCTC 12157 / CDC 1468-78)</name>
    <dbReference type="NCBI Taxonomy" id="910964"/>
    <lineage>
        <taxon>Bacteria</taxon>
        <taxon>Pseudomonadati</taxon>
        <taxon>Pseudomonadota</taxon>
        <taxon>Gammaproteobacteria</taxon>
        <taxon>Enterobacterales</taxon>
        <taxon>Yersiniaceae</taxon>
        <taxon>Ewingella</taxon>
    </lineage>
</organism>
<accession>A0A085G9H1</accession>
<dbReference type="InterPro" id="IPR039424">
    <property type="entry name" value="SBP_5"/>
</dbReference>
<dbReference type="FunFam" id="3.10.105.10:FF:000005">
    <property type="entry name" value="ABC transporter substrate-binding protein"/>
    <property type="match status" value="1"/>
</dbReference>
<dbReference type="AlphaFoldDB" id="A0A085G9H1"/>